<gene>
    <name evidence="1" type="ORF">AFUS01_LOCUS9001</name>
</gene>
<keyword evidence="2" id="KW-1185">Reference proteome</keyword>
<comment type="caution">
    <text evidence="1">The sequence shown here is derived from an EMBL/GenBank/DDBJ whole genome shotgun (WGS) entry which is preliminary data.</text>
</comment>
<feature type="non-terminal residue" evidence="1">
    <location>
        <position position="1"/>
    </location>
</feature>
<organism evidence="1 2">
    <name type="scientific">Allacma fusca</name>
    <dbReference type="NCBI Taxonomy" id="39272"/>
    <lineage>
        <taxon>Eukaryota</taxon>
        <taxon>Metazoa</taxon>
        <taxon>Ecdysozoa</taxon>
        <taxon>Arthropoda</taxon>
        <taxon>Hexapoda</taxon>
        <taxon>Collembola</taxon>
        <taxon>Symphypleona</taxon>
        <taxon>Sminthuridae</taxon>
        <taxon>Allacma</taxon>
    </lineage>
</organism>
<dbReference type="EMBL" id="CAJVCH010063706">
    <property type="protein sequence ID" value="CAG7719691.1"/>
    <property type="molecule type" value="Genomic_DNA"/>
</dbReference>
<name>A0A8J2JGD4_9HEXA</name>
<dbReference type="OrthoDB" id="264015at2759"/>
<accession>A0A8J2JGD4</accession>
<dbReference type="Proteomes" id="UP000708208">
    <property type="component" value="Unassembled WGS sequence"/>
</dbReference>
<evidence type="ECO:0000313" key="2">
    <source>
        <dbReference type="Proteomes" id="UP000708208"/>
    </source>
</evidence>
<protein>
    <submittedName>
        <fullName evidence="1">Uncharacterized protein</fullName>
    </submittedName>
</protein>
<evidence type="ECO:0000313" key="1">
    <source>
        <dbReference type="EMBL" id="CAG7719691.1"/>
    </source>
</evidence>
<dbReference type="AlphaFoldDB" id="A0A8J2JGD4"/>
<proteinExistence type="predicted"/>
<sequence length="43" mass="4719">ESNHLNVRPKRPLPSRDIQLRSLESETFDVLVVGGGATGITRC</sequence>
<reference evidence="1" key="1">
    <citation type="submission" date="2021-06" db="EMBL/GenBank/DDBJ databases">
        <authorList>
            <person name="Hodson N. C."/>
            <person name="Mongue J. A."/>
            <person name="Jaron S. K."/>
        </authorList>
    </citation>
    <scope>NUCLEOTIDE SEQUENCE</scope>
</reference>